<keyword evidence="5 8" id="KW-0408">Iron</keyword>
<keyword evidence="2 9" id="KW-0409">Iron storage</keyword>
<dbReference type="GO" id="GO:0008199">
    <property type="term" value="F:ferric iron binding"/>
    <property type="evidence" value="ECO:0007669"/>
    <property type="project" value="InterPro"/>
</dbReference>
<evidence type="ECO:0000256" key="8">
    <source>
        <dbReference type="PIRSR" id="PIRSR601519-1"/>
    </source>
</evidence>
<gene>
    <name evidence="13" type="primary">LOC106060578</name>
</gene>
<dbReference type="PANTHER" id="PTHR11431">
    <property type="entry name" value="FERRITIN"/>
    <property type="match status" value="1"/>
</dbReference>
<evidence type="ECO:0000256" key="5">
    <source>
        <dbReference type="ARBA" id="ARBA00023004"/>
    </source>
</evidence>
<dbReference type="InterPro" id="IPR009078">
    <property type="entry name" value="Ferritin-like_SF"/>
</dbReference>
<evidence type="ECO:0000256" key="4">
    <source>
        <dbReference type="ARBA" id="ARBA00023002"/>
    </source>
</evidence>
<dbReference type="GO" id="GO:0006879">
    <property type="term" value="P:intracellular iron ion homeostasis"/>
    <property type="evidence" value="ECO:0007669"/>
    <property type="project" value="UniProtKB-KW"/>
</dbReference>
<accession>A0A9W2YRH2</accession>
<evidence type="ECO:0000256" key="10">
    <source>
        <dbReference type="SAM" id="SignalP"/>
    </source>
</evidence>
<dbReference type="RefSeq" id="XP_055865230.1">
    <property type="nucleotide sequence ID" value="XM_056009255.1"/>
</dbReference>
<comment type="function">
    <text evidence="9">Stores iron in a soluble, non-toxic, readily available form. Important for iron homeostasis. Iron is taken up in the ferrous form and deposited as ferric hydroxides after oxidation.</text>
</comment>
<proteinExistence type="inferred from homology"/>
<feature type="binding site" evidence="8">
    <location>
        <position position="44"/>
    </location>
    <ligand>
        <name>Fe cation</name>
        <dbReference type="ChEBI" id="CHEBI:24875"/>
        <label>1</label>
    </ligand>
</feature>
<keyword evidence="3 8" id="KW-0479">Metal-binding</keyword>
<evidence type="ECO:0000256" key="7">
    <source>
        <dbReference type="ARBA" id="ARBA00047990"/>
    </source>
</evidence>
<evidence type="ECO:0000259" key="11">
    <source>
        <dbReference type="PROSITE" id="PS50905"/>
    </source>
</evidence>
<evidence type="ECO:0000256" key="9">
    <source>
        <dbReference type="RuleBase" id="RU361145"/>
    </source>
</evidence>
<dbReference type="Proteomes" id="UP001165740">
    <property type="component" value="Chromosome 1"/>
</dbReference>
<evidence type="ECO:0000313" key="12">
    <source>
        <dbReference type="Proteomes" id="UP001165740"/>
    </source>
</evidence>
<feature type="binding site" evidence="8">
    <location>
        <position position="79"/>
    </location>
    <ligand>
        <name>Fe cation</name>
        <dbReference type="ChEBI" id="CHEBI:24875"/>
        <label>1</label>
    </ligand>
</feature>
<feature type="domain" description="Ferritin-like diiron" evidence="11">
    <location>
        <begin position="27"/>
        <end position="217"/>
    </location>
</feature>
<name>A0A9W2YRH2_BIOGL</name>
<dbReference type="Pfam" id="PF00210">
    <property type="entry name" value="Ferritin"/>
    <property type="match status" value="1"/>
</dbReference>
<feature type="signal peptide" evidence="10">
    <location>
        <begin position="1"/>
        <end position="18"/>
    </location>
</feature>
<dbReference type="EC" id="1.16.3.1" evidence="9"/>
<dbReference type="OMA" id="QAYASYF"/>
<feature type="chain" id="PRO_5040808611" description="Ferritin" evidence="10">
    <location>
        <begin position="19"/>
        <end position="236"/>
    </location>
</feature>
<dbReference type="PROSITE" id="PS50905">
    <property type="entry name" value="FERRITIN_LIKE"/>
    <property type="match status" value="1"/>
</dbReference>
<evidence type="ECO:0000256" key="2">
    <source>
        <dbReference type="ARBA" id="ARBA00022434"/>
    </source>
</evidence>
<comment type="function">
    <text evidence="6">Stores iron in a soluble, non-toxic, readily available form. Important for iron homeostasis. Has ferroxidase activity. Iron is taken up in the ferrous form and deposited as ferric hydroxides after oxidation.</text>
</comment>
<dbReference type="GO" id="GO:0005737">
    <property type="term" value="C:cytoplasm"/>
    <property type="evidence" value="ECO:0007669"/>
    <property type="project" value="TreeGrafter"/>
</dbReference>
<dbReference type="Gene3D" id="1.20.1260.10">
    <property type="match status" value="1"/>
</dbReference>
<comment type="similarity">
    <text evidence="1 9">Belongs to the ferritin family.</text>
</comment>
<dbReference type="InterPro" id="IPR008331">
    <property type="entry name" value="Ferritin_DPS_dom"/>
</dbReference>
<feature type="binding site" evidence="8">
    <location>
        <position position="199"/>
    </location>
    <ligand>
        <name>Fe cation</name>
        <dbReference type="ChEBI" id="CHEBI:24875"/>
        <label>1</label>
    </ligand>
</feature>
<reference evidence="13" key="1">
    <citation type="submission" date="2025-08" db="UniProtKB">
        <authorList>
            <consortium name="RefSeq"/>
        </authorList>
    </citation>
    <scope>IDENTIFICATION</scope>
</reference>
<dbReference type="OrthoDB" id="186462at2759"/>
<dbReference type="PANTHER" id="PTHR11431:SF75">
    <property type="entry name" value="FERRITIN"/>
    <property type="match status" value="1"/>
</dbReference>
<evidence type="ECO:0000256" key="3">
    <source>
        <dbReference type="ARBA" id="ARBA00022723"/>
    </source>
</evidence>
<organism evidence="12 13">
    <name type="scientific">Biomphalaria glabrata</name>
    <name type="common">Bloodfluke planorb</name>
    <name type="synonym">Freshwater snail</name>
    <dbReference type="NCBI Taxonomy" id="6526"/>
    <lineage>
        <taxon>Eukaryota</taxon>
        <taxon>Metazoa</taxon>
        <taxon>Spiralia</taxon>
        <taxon>Lophotrochozoa</taxon>
        <taxon>Mollusca</taxon>
        <taxon>Gastropoda</taxon>
        <taxon>Heterobranchia</taxon>
        <taxon>Euthyneura</taxon>
        <taxon>Panpulmonata</taxon>
        <taxon>Hygrophila</taxon>
        <taxon>Lymnaeoidea</taxon>
        <taxon>Planorbidae</taxon>
        <taxon>Biomphalaria</taxon>
    </lineage>
</organism>
<keyword evidence="12" id="KW-1185">Reference proteome</keyword>
<comment type="catalytic activity">
    <reaction evidence="7 9">
        <text>4 Fe(2+) + O2 + 4 H(+) = 4 Fe(3+) + 2 H2O</text>
        <dbReference type="Rhea" id="RHEA:11148"/>
        <dbReference type="ChEBI" id="CHEBI:15377"/>
        <dbReference type="ChEBI" id="CHEBI:15378"/>
        <dbReference type="ChEBI" id="CHEBI:15379"/>
        <dbReference type="ChEBI" id="CHEBI:29033"/>
        <dbReference type="ChEBI" id="CHEBI:29034"/>
        <dbReference type="EC" id="1.16.3.1"/>
    </reaction>
</comment>
<dbReference type="InterPro" id="IPR012347">
    <property type="entry name" value="Ferritin-like"/>
</dbReference>
<evidence type="ECO:0000256" key="1">
    <source>
        <dbReference type="ARBA" id="ARBA00007513"/>
    </source>
</evidence>
<dbReference type="AlphaFoldDB" id="A0A9W2YRH2"/>
<keyword evidence="10" id="KW-0732">Signal</keyword>
<keyword evidence="4 9" id="KW-0560">Oxidoreductase</keyword>
<dbReference type="InterPro" id="IPR001519">
    <property type="entry name" value="Ferritin"/>
</dbReference>
<evidence type="ECO:0000256" key="6">
    <source>
        <dbReference type="ARBA" id="ARBA00025111"/>
    </source>
</evidence>
<feature type="binding site" evidence="8">
    <location>
        <position position="165"/>
    </location>
    <ligand>
        <name>Fe cation</name>
        <dbReference type="ChEBI" id="CHEBI:24875"/>
        <label>1</label>
    </ligand>
</feature>
<dbReference type="InterPro" id="IPR014034">
    <property type="entry name" value="Ferritin_CS"/>
</dbReference>
<dbReference type="GeneID" id="106060578"/>
<dbReference type="GO" id="GO:0006826">
    <property type="term" value="P:iron ion transport"/>
    <property type="evidence" value="ECO:0007669"/>
    <property type="project" value="InterPro"/>
</dbReference>
<feature type="binding site" evidence="8">
    <location>
        <position position="82"/>
    </location>
    <ligand>
        <name>Fe cation</name>
        <dbReference type="ChEBI" id="CHEBI:24875"/>
        <label>1</label>
    </ligand>
</feature>
<dbReference type="InterPro" id="IPR009040">
    <property type="entry name" value="Ferritin-like_diiron"/>
</dbReference>
<evidence type="ECO:0000313" key="13">
    <source>
        <dbReference type="RefSeq" id="XP_055865230.1"/>
    </source>
</evidence>
<dbReference type="SUPFAM" id="SSF47240">
    <property type="entry name" value="Ferritin-like"/>
    <property type="match status" value="1"/>
</dbReference>
<dbReference type="CDD" id="cd01056">
    <property type="entry name" value="Euk_Ferritin"/>
    <property type="match status" value="1"/>
</dbReference>
<protein>
    <recommendedName>
        <fullName evidence="9">Ferritin</fullName>
        <ecNumber evidence="9">1.16.3.1</ecNumber>
    </recommendedName>
</protein>
<dbReference type="GO" id="GO:0004322">
    <property type="term" value="F:ferroxidase activity"/>
    <property type="evidence" value="ECO:0007669"/>
    <property type="project" value="UniProtKB-EC"/>
</dbReference>
<dbReference type="PROSITE" id="PS00204">
    <property type="entry name" value="FERRITIN_2"/>
    <property type="match status" value="1"/>
</dbReference>
<dbReference type="GO" id="GO:0008198">
    <property type="term" value="F:ferrous iron binding"/>
    <property type="evidence" value="ECO:0007669"/>
    <property type="project" value="TreeGrafter"/>
</dbReference>
<sequence length="236" mass="27118">MNSVVFLALCLCVSYVASKESVPLVTQNYQMTIDDMLVQQVQKELTASYIYQAYASYFQRADVSLPGIKKFFSDASIEERDHAQSLIDYINKRGGHAQYDKIDLKAVCETVKSFGRSDTSGLNDFEDRRMCICGFVATKTINDNCGPREDWKEGLMAFEDTLLIERYVNVQLLDIHKKADAENDAHLTHILEHEFLEEQVNSINKIAHHVTRLRSFEKNNGNNYKLGEYIFDQHLK</sequence>